<dbReference type="Proteomes" id="UP000769780">
    <property type="component" value="Unassembled WGS sequence"/>
</dbReference>
<keyword evidence="3" id="KW-1185">Reference proteome</keyword>
<evidence type="ECO:0000256" key="1">
    <source>
        <dbReference type="HAMAP-Rule" id="MF_01526"/>
    </source>
</evidence>
<dbReference type="Gene3D" id="1.20.1500.10">
    <property type="entry name" value="YheA/YmcA-like"/>
    <property type="match status" value="1"/>
</dbReference>
<dbReference type="InterPro" id="IPR010368">
    <property type="entry name" value="Com_YlbF"/>
</dbReference>
<dbReference type="HAMAP" id="MF_01526">
    <property type="entry name" value="UPF0342"/>
    <property type="match status" value="1"/>
</dbReference>
<comment type="caution">
    <text evidence="2">The sequence shown here is derived from an EMBL/GenBank/DDBJ whole genome shotgun (WGS) entry which is preliminary data.</text>
</comment>
<comment type="similarity">
    <text evidence="1">Belongs to the UPF0342 family.</text>
</comment>
<dbReference type="Pfam" id="PF06133">
    <property type="entry name" value="Com_YlbF"/>
    <property type="match status" value="1"/>
</dbReference>
<accession>A0ABS7JZ19</accession>
<name>A0ABS7JZ19_9BACI</name>
<reference evidence="2 3" key="1">
    <citation type="submission" date="2020-07" db="EMBL/GenBank/DDBJ databases">
        <title>Fungal Genomes of the International Space Station.</title>
        <authorList>
            <person name="Seuylemezian A."/>
            <person name="Singh N.K."/>
            <person name="Wood J."/>
            <person name="Venkateswaran K."/>
        </authorList>
    </citation>
    <scope>NUCLEOTIDE SEQUENCE [LARGE SCALE GENOMIC DNA]</scope>
    <source>
        <strain evidence="2 3">PL-B2</strain>
    </source>
</reference>
<organism evidence="2 3">
    <name type="scientific">Mesobacillus maritimus</name>
    <dbReference type="NCBI Taxonomy" id="1643336"/>
    <lineage>
        <taxon>Bacteria</taxon>
        <taxon>Bacillati</taxon>
        <taxon>Bacillota</taxon>
        <taxon>Bacilli</taxon>
        <taxon>Bacillales</taxon>
        <taxon>Bacillaceae</taxon>
        <taxon>Mesobacillus</taxon>
    </lineage>
</organism>
<protein>
    <recommendedName>
        <fullName evidence="1">UPF0342 protein H0185_00185</fullName>
    </recommendedName>
</protein>
<evidence type="ECO:0000313" key="3">
    <source>
        <dbReference type="Proteomes" id="UP000769780"/>
    </source>
</evidence>
<evidence type="ECO:0000313" key="2">
    <source>
        <dbReference type="EMBL" id="MBY0095237.1"/>
    </source>
</evidence>
<sequence length="118" mass="13753">MAVNIYDSAYEMEKAIRSSNEYVNLKRLYDEVNADESARTMFDSFRNIQMQLQQKQMMGEEISQEEVEQAQKTVALVQQHEKISQLMQAEQQMSVVITEINKVIMKPLEELYGAPDQQ</sequence>
<dbReference type="EMBL" id="JACWFH010000001">
    <property type="protein sequence ID" value="MBY0095237.1"/>
    <property type="molecule type" value="Genomic_DNA"/>
</dbReference>
<dbReference type="InterPro" id="IPR023378">
    <property type="entry name" value="YheA/YmcA-like_dom_sf"/>
</dbReference>
<gene>
    <name evidence="2" type="ORF">H0185_00185</name>
</gene>
<proteinExistence type="inferred from homology"/>
<dbReference type="RefSeq" id="WP_221870036.1">
    <property type="nucleotide sequence ID" value="NZ_JACWFH010000001.1"/>
</dbReference>
<dbReference type="SUPFAM" id="SSF158622">
    <property type="entry name" value="YheA/YmcA-like"/>
    <property type="match status" value="1"/>
</dbReference>